<reference evidence="2 3" key="1">
    <citation type="submission" date="2015-12" db="EMBL/GenBank/DDBJ databases">
        <title>Dictyostelia acquired genes for synthesis and detection of signals that induce cell-type specialization by lateral gene transfer from prokaryotes.</title>
        <authorList>
            <person name="Gloeckner G."/>
            <person name="Schaap P."/>
        </authorList>
    </citation>
    <scope>NUCLEOTIDE SEQUENCE [LARGE SCALE GENOMIC DNA]</scope>
    <source>
        <strain evidence="2 3">TK</strain>
    </source>
</reference>
<dbReference type="Pfam" id="PF04641">
    <property type="entry name" value="Rtf2"/>
    <property type="match status" value="1"/>
</dbReference>
<dbReference type="InParanoid" id="A0A152A881"/>
<evidence type="ECO:0000313" key="2">
    <source>
        <dbReference type="EMBL" id="KYR02443.1"/>
    </source>
</evidence>
<protein>
    <submittedName>
        <fullName evidence="2">DUF602 family protein</fullName>
    </submittedName>
</protein>
<keyword evidence="3" id="KW-1185">Reference proteome</keyword>
<dbReference type="OMA" id="KVCTEER"/>
<proteinExistence type="predicted"/>
<evidence type="ECO:0000256" key="1">
    <source>
        <dbReference type="SAM" id="MobiDB-lite"/>
    </source>
</evidence>
<gene>
    <name evidence="2" type="ORF">DLAC_01282</name>
</gene>
<name>A0A152A881_TIELA</name>
<dbReference type="OrthoDB" id="247013at2759"/>
<dbReference type="PANTHER" id="PTHR12775">
    <property type="entry name" value="PROTEIN C20ORF43 HOMOLOG"/>
    <property type="match status" value="1"/>
</dbReference>
<feature type="region of interest" description="Disordered" evidence="1">
    <location>
        <begin position="227"/>
        <end position="266"/>
    </location>
</feature>
<evidence type="ECO:0000313" key="3">
    <source>
        <dbReference type="Proteomes" id="UP000076078"/>
    </source>
</evidence>
<comment type="caution">
    <text evidence="2">The sequence shown here is derived from an EMBL/GenBank/DDBJ whole genome shotgun (WGS) entry which is preliminary data.</text>
</comment>
<organism evidence="2 3">
    <name type="scientific">Tieghemostelium lacteum</name>
    <name type="common">Slime mold</name>
    <name type="synonym">Dictyostelium lacteum</name>
    <dbReference type="NCBI Taxonomy" id="361077"/>
    <lineage>
        <taxon>Eukaryota</taxon>
        <taxon>Amoebozoa</taxon>
        <taxon>Evosea</taxon>
        <taxon>Eumycetozoa</taxon>
        <taxon>Dictyostelia</taxon>
        <taxon>Dictyosteliales</taxon>
        <taxon>Raperosteliaceae</taxon>
        <taxon>Tieghemostelium</taxon>
    </lineage>
</organism>
<accession>A0A152A881</accession>
<dbReference type="AlphaFoldDB" id="A0A152A881"/>
<dbReference type="Proteomes" id="UP000076078">
    <property type="component" value="Unassembled WGS sequence"/>
</dbReference>
<dbReference type="InterPro" id="IPR006735">
    <property type="entry name" value="Rtf2"/>
</dbReference>
<dbReference type="EMBL" id="LODT01000004">
    <property type="protein sequence ID" value="KYR02443.1"/>
    <property type="molecule type" value="Genomic_DNA"/>
</dbReference>
<dbReference type="STRING" id="361077.A0A152A881"/>
<dbReference type="PANTHER" id="PTHR12775:SF0">
    <property type="entry name" value="REPLICATION TERMINATION FACTOR 2"/>
    <property type="match status" value="1"/>
</dbReference>
<dbReference type="GO" id="GO:0005634">
    <property type="term" value="C:nucleus"/>
    <property type="evidence" value="ECO:0007669"/>
    <property type="project" value="TreeGrafter"/>
</dbReference>
<dbReference type="FunCoup" id="A0A152A881">
    <property type="interactions" value="609"/>
</dbReference>
<sequence length="266" mass="30210">MGNDGGSVLSRDDLVKLKKRHEKAGRSEIEHSKWFLCKLSQCNLSDPIVLDDFGNLFNKEVILESLLNGNLKKNYPHIRSSRCVYPVHFSANPAYKKEQESSLSKVGQDNENTISPWYCPITGLEIGTHQRFNFNKSCGHVLSVKLFQIKESDNSASQKQETSSKQCLLCSKEYKDEDIIIINPNPDELEQMKLKLPVHKKKSIKSTTKHTTSKTTTELNVKNITTVDENNNQSKKRNIETSTLTDKEPTLLDTSTQEIKKSKINL</sequence>
<dbReference type="GO" id="GO:0006274">
    <property type="term" value="P:DNA replication termination"/>
    <property type="evidence" value="ECO:0007669"/>
    <property type="project" value="TreeGrafter"/>
</dbReference>